<evidence type="ECO:0000313" key="2">
    <source>
        <dbReference type="Proteomes" id="UP000644548"/>
    </source>
</evidence>
<comment type="caution">
    <text evidence="1">The sequence shown here is derived from an EMBL/GenBank/DDBJ whole genome shotgun (WGS) entry which is preliminary data.</text>
</comment>
<organism evidence="1 2">
    <name type="scientific">Deinococcus sedimenti</name>
    <dbReference type="NCBI Taxonomy" id="1867090"/>
    <lineage>
        <taxon>Bacteria</taxon>
        <taxon>Thermotogati</taxon>
        <taxon>Deinococcota</taxon>
        <taxon>Deinococci</taxon>
        <taxon>Deinococcales</taxon>
        <taxon>Deinococcaceae</taxon>
        <taxon>Deinococcus</taxon>
    </lineage>
</organism>
<proteinExistence type="predicted"/>
<reference evidence="2" key="1">
    <citation type="journal article" date="2019" name="Int. J. Syst. Evol. Microbiol.">
        <title>The Global Catalogue of Microorganisms (GCM) 10K type strain sequencing project: providing services to taxonomists for standard genome sequencing and annotation.</title>
        <authorList>
            <consortium name="The Broad Institute Genomics Platform"/>
            <consortium name="The Broad Institute Genome Sequencing Center for Infectious Disease"/>
            <person name="Wu L."/>
            <person name="Ma J."/>
        </authorList>
    </citation>
    <scope>NUCLEOTIDE SEQUENCE [LARGE SCALE GENOMIC DNA]</scope>
    <source>
        <strain evidence="2">JCM 31405</strain>
    </source>
</reference>
<dbReference type="Proteomes" id="UP000644548">
    <property type="component" value="Unassembled WGS sequence"/>
</dbReference>
<evidence type="ECO:0008006" key="3">
    <source>
        <dbReference type="Google" id="ProtNLM"/>
    </source>
</evidence>
<dbReference type="Gene3D" id="1.10.1370.30">
    <property type="match status" value="1"/>
</dbReference>
<accession>A0ABQ2S6W3</accession>
<gene>
    <name evidence="1" type="ORF">GCM10008960_31840</name>
</gene>
<keyword evidence="2" id="KW-1185">Reference proteome</keyword>
<dbReference type="SUPFAM" id="SSF55486">
    <property type="entry name" value="Metalloproteases ('zincins'), catalytic domain"/>
    <property type="match status" value="1"/>
</dbReference>
<name>A0ABQ2S6W3_9DEIO</name>
<sequence length="552" mass="62035">MIKSSFDWNSIQKSLHALKLTTLEPSNVTKYVHDLDLLESKIYERQSSLARDYYTNPGDASARAALQSFYADIQPDASALVQVCASRLRDVQDALPEKWIPTLLPFIQSDEGEISRAIAEIQGEAEAYSSLSALVTYQYSDRQGDLLADRGSDDRSIRERAHRAMIDAERTAAERKAELFVSLHAKRQSIARDAGFKSYTDLAWSRPPLSERDYSKNDVIALRENVRKHIPGLLQIFANTRKSTVGGSRPWDDQIALDGKLHRSSIKDPDQALDAVGNILIELSPILEKDFSQMRKMGVFNIAGSCEKYRQPITNYLPISGLPWVSCWYSGVSSSVFTLLHEVGHALHLYRIPKESLFRQHYPSKEYMEFVAQATETASLPYLGHFFDEASLPGVRLSLIERALKLIVNMTILDEFQERVYSLDEVDTENLNEIYIDVLKQYPNGVDVDEIHDLVKFDWASWHVIVHPFYNFEYVLAWIGALTMLIGDKASGALLEKASSRAQDAPTSSLFRDVGLSIPPTEADVAHLAAQLTSLVHISLNDLSDHSIVGTK</sequence>
<dbReference type="RefSeq" id="WP_189074167.1">
    <property type="nucleotide sequence ID" value="NZ_BMQN01000011.1"/>
</dbReference>
<protein>
    <recommendedName>
        <fullName evidence="3">Peptidase M3A/M3B catalytic domain-containing protein</fullName>
    </recommendedName>
</protein>
<evidence type="ECO:0000313" key="1">
    <source>
        <dbReference type="EMBL" id="GGS02848.1"/>
    </source>
</evidence>
<dbReference type="EMBL" id="BMQN01000011">
    <property type="protein sequence ID" value="GGS02848.1"/>
    <property type="molecule type" value="Genomic_DNA"/>
</dbReference>